<dbReference type="GO" id="GO:0015026">
    <property type="term" value="F:coreceptor activity"/>
    <property type="evidence" value="ECO:0007669"/>
    <property type="project" value="TreeGrafter"/>
</dbReference>
<feature type="domain" description="TNFR-Cys" evidence="15">
    <location>
        <begin position="153"/>
        <end position="194"/>
    </location>
</feature>
<proteinExistence type="predicted"/>
<dbReference type="Proteomes" id="UP000245119">
    <property type="component" value="Linkage Group LG1"/>
</dbReference>
<dbReference type="Gene3D" id="2.10.50.10">
    <property type="entry name" value="Tumor Necrosis Factor Receptor, subunit A, domain 2"/>
    <property type="match status" value="3"/>
</dbReference>
<feature type="domain" description="TNFR-Cys" evidence="15">
    <location>
        <begin position="195"/>
        <end position="233"/>
    </location>
</feature>
<feature type="repeat" description="TNFR-Cys" evidence="11">
    <location>
        <begin position="235"/>
        <end position="275"/>
    </location>
</feature>
<feature type="region of interest" description="Disordered" evidence="12">
    <location>
        <begin position="386"/>
        <end position="419"/>
    </location>
</feature>
<keyword evidence="6" id="KW-0677">Repeat</keyword>
<evidence type="ECO:0000259" key="14">
    <source>
        <dbReference type="PROSITE" id="PS50017"/>
    </source>
</evidence>
<evidence type="ECO:0000256" key="8">
    <source>
        <dbReference type="ARBA" id="ARBA00023136"/>
    </source>
</evidence>
<keyword evidence="2" id="KW-1003">Cell membrane</keyword>
<evidence type="ECO:0000256" key="5">
    <source>
        <dbReference type="ARBA" id="ARBA00022729"/>
    </source>
</evidence>
<evidence type="ECO:0000256" key="10">
    <source>
        <dbReference type="ARBA" id="ARBA00023180"/>
    </source>
</evidence>
<dbReference type="GO" id="GO:0005886">
    <property type="term" value="C:plasma membrane"/>
    <property type="evidence" value="ECO:0007669"/>
    <property type="project" value="UniProtKB-SubCell"/>
</dbReference>
<evidence type="ECO:0000313" key="16">
    <source>
        <dbReference type="EMBL" id="PVD38148.1"/>
    </source>
</evidence>
<comment type="caution">
    <text evidence="11">Lacks conserved residue(s) required for the propagation of feature annotation.</text>
</comment>
<dbReference type="PROSITE" id="PS50050">
    <property type="entry name" value="TNFR_NGFR_2"/>
    <property type="match status" value="3"/>
</dbReference>
<dbReference type="Pfam" id="PF18422">
    <property type="entry name" value="TNFR_16_TM"/>
    <property type="match status" value="1"/>
</dbReference>
<name>A0A2T7PXL7_POMCA</name>
<dbReference type="GO" id="GO:0007266">
    <property type="term" value="P:Rho protein signal transduction"/>
    <property type="evidence" value="ECO:0007669"/>
    <property type="project" value="TreeGrafter"/>
</dbReference>
<dbReference type="InterPro" id="IPR000488">
    <property type="entry name" value="Death_dom"/>
</dbReference>
<dbReference type="AlphaFoldDB" id="A0A2T7PXL7"/>
<feature type="compositionally biased region" description="Basic residues" evidence="12">
    <location>
        <begin position="389"/>
        <end position="400"/>
    </location>
</feature>
<evidence type="ECO:0000256" key="6">
    <source>
        <dbReference type="ARBA" id="ARBA00022737"/>
    </source>
</evidence>
<dbReference type="GO" id="GO:0005035">
    <property type="term" value="F:death receptor activity"/>
    <property type="evidence" value="ECO:0007669"/>
    <property type="project" value="TreeGrafter"/>
</dbReference>
<keyword evidence="17" id="KW-1185">Reference proteome</keyword>
<dbReference type="GO" id="GO:0009986">
    <property type="term" value="C:cell surface"/>
    <property type="evidence" value="ECO:0007669"/>
    <property type="project" value="TreeGrafter"/>
</dbReference>
<keyword evidence="8 13" id="KW-0472">Membrane</keyword>
<dbReference type="PANTHER" id="PTHR46605">
    <property type="entry name" value="TUMOR NECROSIS FACTOR RECEPTOR"/>
    <property type="match status" value="1"/>
</dbReference>
<feature type="disulfide bond" evidence="11">
    <location>
        <begin position="236"/>
        <end position="251"/>
    </location>
</feature>
<feature type="disulfide bond" evidence="11">
    <location>
        <begin position="212"/>
        <end position="225"/>
    </location>
</feature>
<dbReference type="InterPro" id="IPR011029">
    <property type="entry name" value="DEATH-like_dom_sf"/>
</dbReference>
<evidence type="ECO:0000256" key="12">
    <source>
        <dbReference type="SAM" id="MobiDB-lite"/>
    </source>
</evidence>
<keyword evidence="4" id="KW-0053">Apoptosis</keyword>
<evidence type="ECO:0000256" key="7">
    <source>
        <dbReference type="ARBA" id="ARBA00022989"/>
    </source>
</evidence>
<evidence type="ECO:0000256" key="11">
    <source>
        <dbReference type="PROSITE-ProRule" id="PRU00206"/>
    </source>
</evidence>
<dbReference type="EMBL" id="PZQS01000001">
    <property type="protein sequence ID" value="PVD38148.1"/>
    <property type="molecule type" value="Genomic_DNA"/>
</dbReference>
<dbReference type="SUPFAM" id="SSF47986">
    <property type="entry name" value="DEATH domain"/>
    <property type="match status" value="1"/>
</dbReference>
<gene>
    <name evidence="16" type="ORF">C0Q70_00759</name>
</gene>
<feature type="repeat" description="TNFR-Cys" evidence="11">
    <location>
        <begin position="195"/>
        <end position="233"/>
    </location>
</feature>
<dbReference type="InterPro" id="IPR001368">
    <property type="entry name" value="TNFR/NGFR_Cys_rich_reg"/>
</dbReference>
<evidence type="ECO:0000256" key="1">
    <source>
        <dbReference type="ARBA" id="ARBA00004162"/>
    </source>
</evidence>
<comment type="subcellular location">
    <subcellularLocation>
        <location evidence="1">Cell membrane</location>
        <topology evidence="1">Single-pass membrane protein</topology>
    </subcellularLocation>
</comment>
<dbReference type="Gene3D" id="6.10.250.1780">
    <property type="match status" value="1"/>
</dbReference>
<feature type="disulfide bond" evidence="11">
    <location>
        <begin position="254"/>
        <end position="267"/>
    </location>
</feature>
<organism evidence="16 17">
    <name type="scientific">Pomacea canaliculata</name>
    <name type="common">Golden apple snail</name>
    <dbReference type="NCBI Taxonomy" id="400727"/>
    <lineage>
        <taxon>Eukaryota</taxon>
        <taxon>Metazoa</taxon>
        <taxon>Spiralia</taxon>
        <taxon>Lophotrochozoa</taxon>
        <taxon>Mollusca</taxon>
        <taxon>Gastropoda</taxon>
        <taxon>Caenogastropoda</taxon>
        <taxon>Architaenioglossa</taxon>
        <taxon>Ampullarioidea</taxon>
        <taxon>Ampullariidae</taxon>
        <taxon>Pomacea</taxon>
    </lineage>
</organism>
<dbReference type="Gene3D" id="1.10.533.10">
    <property type="entry name" value="Death Domain, Fas"/>
    <property type="match status" value="1"/>
</dbReference>
<feature type="domain" description="Death" evidence="14">
    <location>
        <begin position="403"/>
        <end position="462"/>
    </location>
</feature>
<sequence>MSPCARQLQAVISLFDDQSRASKTVCEDVSRECAKSLEHAVRAFEIRAGFSRHFRRGSRQEASPVPPDVYCLSGHPRVVRTDCQVLPRVPVGHRSLEPCAVPLDYDSDPDDKDDENFASEDSRPAATSSSSLPRDSSTTLRPDAVAAPPGCWPCVSGVTFSPNASHQEACRTCSTCPKNARMVTACNATHDVVCACEEGFFRSEETGQCVLCDLCPAGWGASTACGSSTNTVCRKCLNGTYSDVLNATASCRRCTVCGEGQRMLQTCTATQDTICLRKYMDIPPTYRYDIDGKEYQGLDRFYPGHGGEDDDGDNQPPAHHDDDDDGGIDVIPLYCAALGAVVVGLLAYVALVHYRRMRDKRMAREPHEDVEYSKASCADSGIYVESDHHHHHHHHQKKSVHAGYNSGKISSFESRGSRDPGAPFRHVIHDWSRLEGATIGAFLKALRNTGRHDVVKFLQAECNEHLQPLNSCLPQQVV</sequence>
<dbReference type="GO" id="GO:0048406">
    <property type="term" value="F:nerve growth factor binding"/>
    <property type="evidence" value="ECO:0007669"/>
    <property type="project" value="TreeGrafter"/>
</dbReference>
<dbReference type="InterPro" id="IPR052302">
    <property type="entry name" value="Neurotrophin_rcpt-DD"/>
</dbReference>
<feature type="disulfide bond" evidence="11">
    <location>
        <begin position="257"/>
        <end position="275"/>
    </location>
</feature>
<evidence type="ECO:0000259" key="15">
    <source>
        <dbReference type="PROSITE" id="PS50050"/>
    </source>
</evidence>
<evidence type="ECO:0000313" key="17">
    <source>
        <dbReference type="Proteomes" id="UP000245119"/>
    </source>
</evidence>
<evidence type="ECO:0000256" key="3">
    <source>
        <dbReference type="ARBA" id="ARBA00022692"/>
    </source>
</evidence>
<reference evidence="16 17" key="1">
    <citation type="submission" date="2018-04" db="EMBL/GenBank/DDBJ databases">
        <title>The genome of golden apple snail Pomacea canaliculata provides insight into stress tolerance and invasive adaptation.</title>
        <authorList>
            <person name="Liu C."/>
            <person name="Liu B."/>
            <person name="Ren Y."/>
            <person name="Zhang Y."/>
            <person name="Wang H."/>
            <person name="Li S."/>
            <person name="Jiang F."/>
            <person name="Yin L."/>
            <person name="Zhang G."/>
            <person name="Qian W."/>
            <person name="Fan W."/>
        </authorList>
    </citation>
    <scope>NUCLEOTIDE SEQUENCE [LARGE SCALE GENOMIC DNA]</scope>
    <source>
        <strain evidence="16">SZHN2017</strain>
        <tissue evidence="16">Muscle</tissue>
    </source>
</reference>
<evidence type="ECO:0000256" key="2">
    <source>
        <dbReference type="ARBA" id="ARBA00022475"/>
    </source>
</evidence>
<evidence type="ECO:0008006" key="18">
    <source>
        <dbReference type="Google" id="ProtNLM"/>
    </source>
</evidence>
<protein>
    <recommendedName>
        <fullName evidence="18">TNFR-Cys domain-containing protein</fullName>
    </recommendedName>
</protein>
<dbReference type="PANTHER" id="PTHR46605:SF2">
    <property type="entry name" value="TNFR-CYS DOMAIN-CONTAINING PROTEIN"/>
    <property type="match status" value="1"/>
</dbReference>
<dbReference type="GO" id="GO:0006915">
    <property type="term" value="P:apoptotic process"/>
    <property type="evidence" value="ECO:0007669"/>
    <property type="project" value="UniProtKB-KW"/>
</dbReference>
<dbReference type="SMART" id="SM00208">
    <property type="entry name" value="TNFR"/>
    <property type="match status" value="3"/>
</dbReference>
<keyword evidence="9 11" id="KW-1015">Disulfide bond</keyword>
<keyword evidence="5" id="KW-0732">Signal</keyword>
<feature type="disulfide bond" evidence="11">
    <location>
        <begin position="173"/>
        <end position="186"/>
    </location>
</feature>
<feature type="transmembrane region" description="Helical" evidence="13">
    <location>
        <begin position="331"/>
        <end position="354"/>
    </location>
</feature>
<keyword evidence="10" id="KW-0325">Glycoprotein</keyword>
<dbReference type="OrthoDB" id="10048028at2759"/>
<feature type="disulfide bond" evidence="11">
    <location>
        <begin position="215"/>
        <end position="233"/>
    </location>
</feature>
<feature type="disulfide bond" evidence="11">
    <location>
        <begin position="176"/>
        <end position="194"/>
    </location>
</feature>
<dbReference type="SUPFAM" id="SSF57586">
    <property type="entry name" value="TNF receptor-like"/>
    <property type="match status" value="2"/>
</dbReference>
<feature type="region of interest" description="Disordered" evidence="12">
    <location>
        <begin position="301"/>
        <end position="323"/>
    </location>
</feature>
<dbReference type="PROSITE" id="PS50017">
    <property type="entry name" value="DEATH_DOMAIN"/>
    <property type="match status" value="1"/>
</dbReference>
<dbReference type="Pfam" id="PF00020">
    <property type="entry name" value="TNFR_c6"/>
    <property type="match status" value="3"/>
</dbReference>
<accession>A0A2T7PXL7</accession>
<dbReference type="PROSITE" id="PS00652">
    <property type="entry name" value="TNFR_NGFR_1"/>
    <property type="match status" value="2"/>
</dbReference>
<feature type="region of interest" description="Disordered" evidence="12">
    <location>
        <begin position="100"/>
        <end position="140"/>
    </location>
</feature>
<keyword evidence="3 13" id="KW-0812">Transmembrane</keyword>
<evidence type="ECO:0000256" key="4">
    <source>
        <dbReference type="ARBA" id="ARBA00022703"/>
    </source>
</evidence>
<feature type="compositionally biased region" description="Acidic residues" evidence="12">
    <location>
        <begin position="105"/>
        <end position="118"/>
    </location>
</feature>
<feature type="compositionally biased region" description="Low complexity" evidence="12">
    <location>
        <begin position="127"/>
        <end position="140"/>
    </location>
</feature>
<evidence type="ECO:0000256" key="13">
    <source>
        <dbReference type="SAM" id="Phobius"/>
    </source>
</evidence>
<evidence type="ECO:0000256" key="9">
    <source>
        <dbReference type="ARBA" id="ARBA00023157"/>
    </source>
</evidence>
<keyword evidence="7 13" id="KW-1133">Transmembrane helix</keyword>
<dbReference type="InterPro" id="IPR041448">
    <property type="entry name" value="TNFR16_TM"/>
</dbReference>
<feature type="domain" description="TNFR-Cys" evidence="15">
    <location>
        <begin position="235"/>
        <end position="275"/>
    </location>
</feature>
<comment type="caution">
    <text evidence="16">The sequence shown here is derived from an EMBL/GenBank/DDBJ whole genome shotgun (WGS) entry which is preliminary data.</text>
</comment>
<feature type="repeat" description="TNFR-Cys" evidence="11">
    <location>
        <begin position="153"/>
        <end position="194"/>
    </location>
</feature>